<dbReference type="AlphaFoldDB" id="A0A183N6V2"/>
<accession>A0A183N6V2</accession>
<feature type="region of interest" description="Disordered" evidence="1">
    <location>
        <begin position="36"/>
        <end position="62"/>
    </location>
</feature>
<dbReference type="Proteomes" id="UP000277204">
    <property type="component" value="Unassembled WGS sequence"/>
</dbReference>
<reference evidence="2 3" key="1">
    <citation type="submission" date="2018-11" db="EMBL/GenBank/DDBJ databases">
        <authorList>
            <consortium name="Pathogen Informatics"/>
        </authorList>
    </citation>
    <scope>NUCLEOTIDE SEQUENCE [LARGE SCALE GENOMIC DNA]</scope>
    <source>
        <strain evidence="2 3">Zambia</strain>
    </source>
</reference>
<feature type="compositionally biased region" description="Low complexity" evidence="1">
    <location>
        <begin position="42"/>
        <end position="56"/>
    </location>
</feature>
<sequence>MKTSTSEGNHGIQWTSRIQLDDLDFADDLALLSQTQRQMQEKTTSAKRASAATSTSEGKHGIQWTAQNQLDDLDFADDLALLSHTHEQMNSQCSSSLCISRPQYTQRENQSSQIQSGKQQSSHS</sequence>
<feature type="compositionally biased region" description="Low complexity" evidence="1">
    <location>
        <begin position="110"/>
        <end position="124"/>
    </location>
</feature>
<proteinExistence type="predicted"/>
<protein>
    <submittedName>
        <fullName evidence="2">Uncharacterized protein</fullName>
    </submittedName>
</protein>
<evidence type="ECO:0000256" key="1">
    <source>
        <dbReference type="SAM" id="MobiDB-lite"/>
    </source>
</evidence>
<organism evidence="2 3">
    <name type="scientific">Schistosoma margrebowiei</name>
    <dbReference type="NCBI Taxonomy" id="48269"/>
    <lineage>
        <taxon>Eukaryota</taxon>
        <taxon>Metazoa</taxon>
        <taxon>Spiralia</taxon>
        <taxon>Lophotrochozoa</taxon>
        <taxon>Platyhelminthes</taxon>
        <taxon>Trematoda</taxon>
        <taxon>Digenea</taxon>
        <taxon>Strigeidida</taxon>
        <taxon>Schistosomatoidea</taxon>
        <taxon>Schistosomatidae</taxon>
        <taxon>Schistosoma</taxon>
    </lineage>
</organism>
<feature type="region of interest" description="Disordered" evidence="1">
    <location>
        <begin position="104"/>
        <end position="124"/>
    </location>
</feature>
<gene>
    <name evidence="2" type="ORF">SMRZ_LOCUS24027</name>
</gene>
<evidence type="ECO:0000313" key="2">
    <source>
        <dbReference type="EMBL" id="VDP49631.1"/>
    </source>
</evidence>
<name>A0A183N6V2_9TREM</name>
<dbReference type="EMBL" id="UZAI01020103">
    <property type="protein sequence ID" value="VDP49631.1"/>
    <property type="molecule type" value="Genomic_DNA"/>
</dbReference>
<evidence type="ECO:0000313" key="3">
    <source>
        <dbReference type="Proteomes" id="UP000277204"/>
    </source>
</evidence>
<keyword evidence="3" id="KW-1185">Reference proteome</keyword>